<organism evidence="2 4">
    <name type="scientific">Acinetobacter colistiniresistens</name>
    <dbReference type="NCBI Taxonomy" id="280145"/>
    <lineage>
        <taxon>Bacteria</taxon>
        <taxon>Pseudomonadati</taxon>
        <taxon>Pseudomonadota</taxon>
        <taxon>Gammaproteobacteria</taxon>
        <taxon>Moraxellales</taxon>
        <taxon>Moraxellaceae</taxon>
        <taxon>Acinetobacter</taxon>
    </lineage>
</organism>
<dbReference type="EMBL" id="VMTP01000078">
    <property type="protein sequence ID" value="TVT79170.1"/>
    <property type="molecule type" value="Genomic_DNA"/>
</dbReference>
<reference evidence="2 4" key="1">
    <citation type="submission" date="2013-06" db="EMBL/GenBank/DDBJ databases">
        <title>The Genome Sequence of Acinetobacter sp. NIPH 2036.</title>
        <authorList>
            <consortium name="The Broad Institute Genome Sequencing Platform"/>
            <consortium name="The Broad Institute Genome Sequencing Center for Infectious Disease"/>
            <person name="Cerqueira G."/>
            <person name="Feldgarden M."/>
            <person name="Courvalin P."/>
            <person name="Perichon B."/>
            <person name="Grillot-Courvalin C."/>
            <person name="Clermont D."/>
            <person name="Rocha E."/>
            <person name="Yoon E.-J."/>
            <person name="Nemec A."/>
            <person name="Young S.K."/>
            <person name="Zeng Q."/>
            <person name="Gargeya S."/>
            <person name="Fitzgerald M."/>
            <person name="Abouelleil A."/>
            <person name="Alvarado L."/>
            <person name="Berlin A.M."/>
            <person name="Chapman S.B."/>
            <person name="Dewar J."/>
            <person name="Goldberg J."/>
            <person name="Griggs A."/>
            <person name="Gujja S."/>
            <person name="Hansen M."/>
            <person name="Howarth C."/>
            <person name="Imamovic A."/>
            <person name="Larimer J."/>
            <person name="McCowan C."/>
            <person name="Murphy C."/>
            <person name="Pearson M."/>
            <person name="Priest M."/>
            <person name="Roberts A."/>
            <person name="Saif S."/>
            <person name="Shea T."/>
            <person name="Sykes S."/>
            <person name="Wortman J."/>
            <person name="Nusbaum C."/>
            <person name="Birren B."/>
        </authorList>
    </citation>
    <scope>NUCLEOTIDE SEQUENCE [LARGE SCALE GENOMIC DNA]</scope>
    <source>
        <strain evidence="2 4">NIPH 2036</strain>
    </source>
</reference>
<feature type="transmembrane region" description="Helical" evidence="1">
    <location>
        <begin position="12"/>
        <end position="31"/>
    </location>
</feature>
<protein>
    <submittedName>
        <fullName evidence="2">Uncharacterized protein</fullName>
    </submittedName>
</protein>
<evidence type="ECO:0000313" key="3">
    <source>
        <dbReference type="EMBL" id="TVT79170.1"/>
    </source>
</evidence>
<dbReference type="GeneID" id="68701715"/>
<feature type="transmembrane region" description="Helical" evidence="1">
    <location>
        <begin position="37"/>
        <end position="55"/>
    </location>
</feature>
<dbReference type="Proteomes" id="UP000316981">
    <property type="component" value="Unassembled WGS sequence"/>
</dbReference>
<dbReference type="Proteomes" id="UP000014559">
    <property type="component" value="Unassembled WGS sequence"/>
</dbReference>
<comment type="caution">
    <text evidence="2">The sequence shown here is derived from an EMBL/GenBank/DDBJ whole genome shotgun (WGS) entry which is preliminary data.</text>
</comment>
<keyword evidence="1" id="KW-1133">Transmembrane helix</keyword>
<evidence type="ECO:0000313" key="4">
    <source>
        <dbReference type="Proteomes" id="UP000014559"/>
    </source>
</evidence>
<gene>
    <name evidence="2" type="ORF">F907_00505</name>
    <name evidence="3" type="ORF">FPV60_15235</name>
</gene>
<sequence>MYTAKHVFELQYSRFAFVLQLLLFIFLLSLLYALVTLGWWLLSLVGMTISWFFFLRQPQIRRFEYLDHQHCSFEFSDPALKIQRRQIVKILDHQLYIAVYFSHEKHKTCIVWWDQLSHSQWKKLKIRAKLS</sequence>
<evidence type="ECO:0000313" key="5">
    <source>
        <dbReference type="Proteomes" id="UP000316981"/>
    </source>
</evidence>
<keyword evidence="1" id="KW-0472">Membrane</keyword>
<name>S3TKW7_9GAMM</name>
<keyword evidence="1" id="KW-0812">Transmembrane</keyword>
<evidence type="ECO:0000256" key="1">
    <source>
        <dbReference type="SAM" id="Phobius"/>
    </source>
</evidence>
<dbReference type="HOGENOM" id="CLU_155685_0_0_6"/>
<proteinExistence type="predicted"/>
<reference evidence="3 5" key="2">
    <citation type="submission" date="2019-07" db="EMBL/GenBank/DDBJ databases">
        <title>Draft Genome Sequence of the first blaOXA-58-Harboring Acinetobacter colistiniresistens clinical isolate from Brazil.</title>
        <authorList>
            <person name="Favaro L.S."/>
            <person name="Paula-Petroli S.B."/>
            <person name="Moura C.F."/>
            <person name="Tognim M.C.B."/>
            <person name="Venancio E.J."/>
            <person name="Yamada-Ogatta S.F."/>
            <person name="Carrara-Marroni F.E."/>
        </authorList>
    </citation>
    <scope>NUCLEOTIDE SEQUENCE [LARGE SCALE GENOMIC DNA]</scope>
    <source>
        <strain evidence="3 5">DL</strain>
    </source>
</reference>
<accession>S3TKW7</accession>
<dbReference type="AlphaFoldDB" id="S3TKW7"/>
<dbReference type="EMBL" id="ATGK01000004">
    <property type="protein sequence ID" value="EPG41633.1"/>
    <property type="molecule type" value="Genomic_DNA"/>
</dbReference>
<evidence type="ECO:0000313" key="2">
    <source>
        <dbReference type="EMBL" id="EPG41633.1"/>
    </source>
</evidence>
<dbReference type="RefSeq" id="WP_016651525.1">
    <property type="nucleotide sequence ID" value="NZ_BHGD02000004.1"/>
</dbReference>